<dbReference type="RefSeq" id="WP_151597570.1">
    <property type="nucleotide sequence ID" value="NZ_WBMS02000033.1"/>
</dbReference>
<dbReference type="PANTHER" id="PTHR37981">
    <property type="entry name" value="LIPASE 2"/>
    <property type="match status" value="1"/>
</dbReference>
<evidence type="ECO:0000259" key="3">
    <source>
        <dbReference type="Pfam" id="PF13472"/>
    </source>
</evidence>
<comment type="caution">
    <text evidence="4">The sequence shown here is derived from an EMBL/GenBank/DDBJ whole genome shotgun (WGS) entry which is preliminary data.</text>
</comment>
<dbReference type="PANTHER" id="PTHR37981:SF1">
    <property type="entry name" value="SGNH HYDROLASE-TYPE ESTERASE DOMAIN-CONTAINING PROTEIN"/>
    <property type="match status" value="1"/>
</dbReference>
<keyword evidence="2" id="KW-1015">Disulfide bond</keyword>
<feature type="disulfide bond" evidence="2">
    <location>
        <begin position="106"/>
        <end position="132"/>
    </location>
</feature>
<gene>
    <name evidence="4" type="ORF">F8568_032865</name>
</gene>
<organism evidence="4 5">
    <name type="scientific">Actinomadura physcomitrii</name>
    <dbReference type="NCBI Taxonomy" id="2650748"/>
    <lineage>
        <taxon>Bacteria</taxon>
        <taxon>Bacillati</taxon>
        <taxon>Actinomycetota</taxon>
        <taxon>Actinomycetes</taxon>
        <taxon>Streptosporangiales</taxon>
        <taxon>Thermomonosporaceae</taxon>
        <taxon>Actinomadura</taxon>
    </lineage>
</organism>
<sequence length="347" mass="36568">MTPGSWPRRLRERLGERGLAVLVLVGLLALAVVPLVALPAARCKAFGSGCPRPKPPVRADPVVAKAKQVTAVEAATRGAYVALGDSYSAGVGAEATVADRNPLNRCRRTSKAYYHEVSTAFRFAKGSSFWACSGATTADVLKGRYGEPPQLDRVNAGTSLVTISIGGNDVGFSKVLGGCVIHLPWSHSCTGQGADIAGRMAKLRRDLPALLDKITDRAPSARVIVMGYPKAFSEVTGVGGDNITVSDQRWLNARAYDLGQLVRQSAAEADARIVARHGRGSVEFVDAYSAFAGHEAGSADPYMNGLALNLSALEAEPRSFHPTAAGQHALAQLFLAQIRKGPGRPLS</sequence>
<dbReference type="Gene3D" id="3.40.50.1110">
    <property type="entry name" value="SGNH hydrolase"/>
    <property type="match status" value="1"/>
</dbReference>
<keyword evidence="4" id="KW-0378">Hydrolase</keyword>
<dbReference type="EMBL" id="WBMS02000033">
    <property type="protein sequence ID" value="MWA05074.1"/>
    <property type="molecule type" value="Genomic_DNA"/>
</dbReference>
<dbReference type="InterPro" id="IPR013830">
    <property type="entry name" value="SGNH_hydro"/>
</dbReference>
<reference evidence="4" key="1">
    <citation type="submission" date="2019-12" db="EMBL/GenBank/DDBJ databases">
        <title>Actinomadura physcomitrii sp. nov., a novel actinomycete isolated from moss [Physcomitrium sphaericum (Ludw) Fuernr].</title>
        <authorList>
            <person name="Zhuang X."/>
        </authorList>
    </citation>
    <scope>NUCLEOTIDE SEQUENCE [LARGE SCALE GENOMIC DNA]</scope>
    <source>
        <strain evidence="4">LD22</strain>
    </source>
</reference>
<dbReference type="AlphaFoldDB" id="A0A6I4MLR0"/>
<feature type="active site" evidence="1">
    <location>
        <position position="321"/>
    </location>
</feature>
<name>A0A6I4MLR0_9ACTN</name>
<evidence type="ECO:0000313" key="4">
    <source>
        <dbReference type="EMBL" id="MWA05074.1"/>
    </source>
</evidence>
<evidence type="ECO:0000256" key="1">
    <source>
        <dbReference type="PIRSR" id="PIRSR637460-1"/>
    </source>
</evidence>
<dbReference type="Proteomes" id="UP000462055">
    <property type="component" value="Unassembled WGS sequence"/>
</dbReference>
<protein>
    <submittedName>
        <fullName evidence="4">SGNH/GDSL hydrolase family protein</fullName>
    </submittedName>
</protein>
<evidence type="ECO:0000256" key="2">
    <source>
        <dbReference type="PIRSR" id="PIRSR637460-2"/>
    </source>
</evidence>
<dbReference type="InterPro" id="IPR037460">
    <property type="entry name" value="SEST-like"/>
</dbReference>
<dbReference type="GO" id="GO:0019433">
    <property type="term" value="P:triglyceride catabolic process"/>
    <property type="evidence" value="ECO:0007669"/>
    <property type="project" value="TreeGrafter"/>
</dbReference>
<dbReference type="GO" id="GO:0004806">
    <property type="term" value="F:triacylglycerol lipase activity"/>
    <property type="evidence" value="ECO:0007669"/>
    <property type="project" value="TreeGrafter"/>
</dbReference>
<dbReference type="InterPro" id="IPR036514">
    <property type="entry name" value="SGNH_hydro_sf"/>
</dbReference>
<evidence type="ECO:0000313" key="5">
    <source>
        <dbReference type="Proteomes" id="UP000462055"/>
    </source>
</evidence>
<proteinExistence type="predicted"/>
<feature type="active site" description="Nucleophile" evidence="1">
    <location>
        <position position="86"/>
    </location>
</feature>
<accession>A0A6I4MLR0</accession>
<dbReference type="Pfam" id="PF13472">
    <property type="entry name" value="Lipase_GDSL_2"/>
    <property type="match status" value="1"/>
</dbReference>
<dbReference type="SUPFAM" id="SSF52266">
    <property type="entry name" value="SGNH hydrolase"/>
    <property type="match status" value="1"/>
</dbReference>
<keyword evidence="5" id="KW-1185">Reference proteome</keyword>
<feature type="domain" description="SGNH hydrolase-type esterase" evidence="3">
    <location>
        <begin position="82"/>
        <end position="328"/>
    </location>
</feature>
<dbReference type="CDD" id="cd01823">
    <property type="entry name" value="SEST_like"/>
    <property type="match status" value="1"/>
</dbReference>
<feature type="disulfide bond" evidence="2">
    <location>
        <begin position="179"/>
        <end position="189"/>
    </location>
</feature>